<dbReference type="EMBL" id="FZQB01000022">
    <property type="protein sequence ID" value="SNT76605.1"/>
    <property type="molecule type" value="Genomic_DNA"/>
</dbReference>
<dbReference type="Proteomes" id="UP000198307">
    <property type="component" value="Unassembled WGS sequence"/>
</dbReference>
<name>A0A239Q285_9RHOB</name>
<sequence>TNLGVLDVVEGGLKIVELADGVTEEELRNATKATIVN</sequence>
<gene>
    <name evidence="1" type="ORF">SAMN05444959_12247</name>
</gene>
<feature type="non-terminal residue" evidence="1">
    <location>
        <position position="1"/>
    </location>
</feature>
<organism evidence="1 2">
    <name type="scientific">Paracoccus seriniphilus</name>
    <dbReference type="NCBI Taxonomy" id="184748"/>
    <lineage>
        <taxon>Bacteria</taxon>
        <taxon>Pseudomonadati</taxon>
        <taxon>Pseudomonadota</taxon>
        <taxon>Alphaproteobacteria</taxon>
        <taxon>Rhodobacterales</taxon>
        <taxon>Paracoccaceae</taxon>
        <taxon>Paracoccus</taxon>
    </lineage>
</organism>
<protein>
    <recommendedName>
        <fullName evidence="3">3-oxoacid CoA-transferase subunit B</fullName>
    </recommendedName>
</protein>
<reference evidence="1 2" key="1">
    <citation type="submission" date="2017-07" db="EMBL/GenBank/DDBJ databases">
        <authorList>
            <person name="Sun Z.S."/>
            <person name="Albrecht U."/>
            <person name="Echele G."/>
            <person name="Lee C.C."/>
        </authorList>
    </citation>
    <scope>NUCLEOTIDE SEQUENCE [LARGE SCALE GENOMIC DNA]</scope>
    <source>
        <strain evidence="1 2">DSM 14827</strain>
    </source>
</reference>
<keyword evidence="2" id="KW-1185">Reference proteome</keyword>
<proteinExistence type="predicted"/>
<dbReference type="Gene3D" id="3.40.1080.10">
    <property type="entry name" value="Glutaconate Coenzyme A-transferase"/>
    <property type="match status" value="1"/>
</dbReference>
<evidence type="ECO:0008006" key="3">
    <source>
        <dbReference type="Google" id="ProtNLM"/>
    </source>
</evidence>
<evidence type="ECO:0000313" key="1">
    <source>
        <dbReference type="EMBL" id="SNT76605.1"/>
    </source>
</evidence>
<accession>A0A239Q285</accession>
<dbReference type="AlphaFoldDB" id="A0A239Q285"/>
<evidence type="ECO:0000313" key="2">
    <source>
        <dbReference type="Proteomes" id="UP000198307"/>
    </source>
</evidence>